<dbReference type="EMBL" id="CP002581">
    <property type="protein sequence ID" value="AJK49499.1"/>
    <property type="molecule type" value="Genomic_DNA"/>
</dbReference>
<proteinExistence type="predicted"/>
<name>A0A0B6S513_BURPL</name>
<reference evidence="2 3" key="2">
    <citation type="journal article" date="2016" name="Appl. Microbiol. Biotechnol.">
        <title>Mutations improving production and secretion of extracellular lipase by Burkholderia glumae PG1.</title>
        <authorList>
            <person name="Knapp A."/>
            <person name="Voget S."/>
            <person name="Gao R."/>
            <person name="Zaburannyi N."/>
            <person name="Krysciak D."/>
            <person name="Breuer M."/>
            <person name="Hauer B."/>
            <person name="Streit W.R."/>
            <person name="Muller R."/>
            <person name="Daniel R."/>
            <person name="Jaeger K.E."/>
        </authorList>
    </citation>
    <scope>NUCLEOTIDE SEQUENCE [LARGE SCALE GENOMIC DNA]</scope>
    <source>
        <strain evidence="2 3">PG1</strain>
    </source>
</reference>
<dbReference type="Proteomes" id="UP000031838">
    <property type="component" value="Chromosome 2"/>
</dbReference>
<dbReference type="AlphaFoldDB" id="A0A0B6S513"/>
<accession>A0A0B6S513</accession>
<dbReference type="KEGG" id="bgp:BGL_2c14320"/>
<evidence type="ECO:0000313" key="2">
    <source>
        <dbReference type="EMBL" id="AJK49499.1"/>
    </source>
</evidence>
<evidence type="ECO:0008006" key="4">
    <source>
        <dbReference type="Google" id="ProtNLM"/>
    </source>
</evidence>
<protein>
    <recommendedName>
        <fullName evidence="4">DUF946 domain-containing protein</fullName>
    </recommendedName>
</protein>
<reference evidence="3" key="1">
    <citation type="submission" date="2011-03" db="EMBL/GenBank/DDBJ databases">
        <authorList>
            <person name="Voget S."/>
            <person name="Streit W.R."/>
            <person name="Jaeger K.E."/>
            <person name="Daniel R."/>
        </authorList>
    </citation>
    <scope>NUCLEOTIDE SEQUENCE [LARGE SCALE GENOMIC DNA]</scope>
    <source>
        <strain evidence="3">PG1</strain>
    </source>
</reference>
<sequence>MPGVGFMVAREWMACYPPTFIEKPCGRQLGVGRGLERRGRRRARMPQGGGKSVESCEFLQDSIGSTRAGDHTGARSERADRALPPPRLCAFAPLRLCAFAPLRRASAGPGRPAVFPPSSQQETTIIMTTSFAESLAIAIVPTAPIYTDYGSGASLNVAIYRPVSIPDGWYYLGDLAVSLPSSVPYTSPAVANIAPYAVIVQPLDGNAVCPVNAGTQALWTDQHSDGAQDIEIWAPQPAKQGYTALGLFAWVGEGYEGSPAGSFWWNKLAAINSSYVKPGEFGRMIWSDQNSGAKGGGQWGDIAFWSITTSQLGLIPTNTFVAASDYSSPPVGLVPAPNILPTL</sequence>
<dbReference type="HOGENOM" id="CLU_808162_0_0_4"/>
<keyword evidence="3" id="KW-1185">Reference proteome</keyword>
<organism evidence="2 3">
    <name type="scientific">Burkholderia plantarii</name>
    <dbReference type="NCBI Taxonomy" id="41899"/>
    <lineage>
        <taxon>Bacteria</taxon>
        <taxon>Pseudomonadati</taxon>
        <taxon>Pseudomonadota</taxon>
        <taxon>Betaproteobacteria</taxon>
        <taxon>Burkholderiales</taxon>
        <taxon>Burkholderiaceae</taxon>
        <taxon>Burkholderia</taxon>
    </lineage>
</organism>
<evidence type="ECO:0000256" key="1">
    <source>
        <dbReference type="SAM" id="MobiDB-lite"/>
    </source>
</evidence>
<evidence type="ECO:0000313" key="3">
    <source>
        <dbReference type="Proteomes" id="UP000031838"/>
    </source>
</evidence>
<feature type="region of interest" description="Disordered" evidence="1">
    <location>
        <begin position="33"/>
        <end position="54"/>
    </location>
</feature>
<gene>
    <name evidence="2" type="ORF">BGL_2c14320</name>
</gene>